<feature type="domain" description="Tripartite ATP-independent periplasmic transporters DctQ component" evidence="8">
    <location>
        <begin position="63"/>
        <end position="175"/>
    </location>
</feature>
<keyword evidence="4 7" id="KW-0812">Transmembrane</keyword>
<evidence type="ECO:0000256" key="3">
    <source>
        <dbReference type="ARBA" id="ARBA00022475"/>
    </source>
</evidence>
<comment type="function">
    <text evidence="7">Part of the tripartite ATP-independent periplasmic (TRAP) transport system.</text>
</comment>
<evidence type="ECO:0000256" key="1">
    <source>
        <dbReference type="ARBA" id="ARBA00004651"/>
    </source>
</evidence>
<comment type="subunit">
    <text evidence="7">The complex comprises the extracytoplasmic solute receptor protein and the two transmembrane proteins.</text>
</comment>
<evidence type="ECO:0000256" key="7">
    <source>
        <dbReference type="RuleBase" id="RU369079"/>
    </source>
</evidence>
<evidence type="ECO:0000313" key="10">
    <source>
        <dbReference type="Proteomes" id="UP000201613"/>
    </source>
</evidence>
<comment type="similarity">
    <text evidence="7">Belongs to the TRAP transporter small permease family.</text>
</comment>
<reference evidence="10" key="1">
    <citation type="submission" date="2017-05" db="EMBL/GenBank/DDBJ databases">
        <authorList>
            <person name="Rodrigo-Torres L."/>
            <person name="Arahal R. D."/>
            <person name="Lucena T."/>
        </authorList>
    </citation>
    <scope>NUCLEOTIDE SEQUENCE [LARGE SCALE GENOMIC DNA]</scope>
    <source>
        <strain evidence="10">CECT 8899</strain>
    </source>
</reference>
<sequence>MYPFMLKLSRLMAYLGGLMLIALILMACVSIVGRSLNGVLHSDFFQGGLKGFADWALALGIGPINGDFELIEAGIAFSIFSFLPLCQISGGHATVDIFTSQMSDRANRILRVIIDILFAAVIVLIAVQLLGGMQSKMRSGQTTLLIQFPVWWAYAPSVVGAAVAAIISIYIAVVRLAEAATGQAILPADLGADH</sequence>
<organism evidence="9 10">
    <name type="scientific">Flavimaricola marinus</name>
    <dbReference type="NCBI Taxonomy" id="1819565"/>
    <lineage>
        <taxon>Bacteria</taxon>
        <taxon>Pseudomonadati</taxon>
        <taxon>Pseudomonadota</taxon>
        <taxon>Alphaproteobacteria</taxon>
        <taxon>Rhodobacterales</taxon>
        <taxon>Paracoccaceae</taxon>
        <taxon>Flavimaricola</taxon>
    </lineage>
</organism>
<keyword evidence="2 7" id="KW-0813">Transport</keyword>
<accession>A0A238LB21</accession>
<dbReference type="EMBL" id="FXZK01000001">
    <property type="protein sequence ID" value="SMY06927.1"/>
    <property type="molecule type" value="Genomic_DNA"/>
</dbReference>
<feature type="transmembrane region" description="Helical" evidence="7">
    <location>
        <begin position="12"/>
        <end position="33"/>
    </location>
</feature>
<proteinExistence type="inferred from homology"/>
<evidence type="ECO:0000256" key="6">
    <source>
        <dbReference type="ARBA" id="ARBA00023136"/>
    </source>
</evidence>
<dbReference type="GO" id="GO:0005886">
    <property type="term" value="C:plasma membrane"/>
    <property type="evidence" value="ECO:0007669"/>
    <property type="project" value="UniProtKB-SubCell"/>
</dbReference>
<evidence type="ECO:0000313" key="9">
    <source>
        <dbReference type="EMBL" id="SMY06927.1"/>
    </source>
</evidence>
<keyword evidence="10" id="KW-1185">Reference proteome</keyword>
<evidence type="ECO:0000256" key="4">
    <source>
        <dbReference type="ARBA" id="ARBA00022692"/>
    </source>
</evidence>
<dbReference type="Proteomes" id="UP000201613">
    <property type="component" value="Unassembled WGS sequence"/>
</dbReference>
<keyword evidence="7" id="KW-0997">Cell inner membrane</keyword>
<keyword evidence="3" id="KW-1003">Cell membrane</keyword>
<feature type="transmembrane region" description="Helical" evidence="7">
    <location>
        <begin position="151"/>
        <end position="173"/>
    </location>
</feature>
<evidence type="ECO:0000259" key="8">
    <source>
        <dbReference type="Pfam" id="PF04290"/>
    </source>
</evidence>
<evidence type="ECO:0000256" key="2">
    <source>
        <dbReference type="ARBA" id="ARBA00022448"/>
    </source>
</evidence>
<dbReference type="InterPro" id="IPR055348">
    <property type="entry name" value="DctQ"/>
</dbReference>
<keyword evidence="5 7" id="KW-1133">Transmembrane helix</keyword>
<dbReference type="PROSITE" id="PS51257">
    <property type="entry name" value="PROKAR_LIPOPROTEIN"/>
    <property type="match status" value="1"/>
</dbReference>
<gene>
    <name evidence="9" type="ORF">LOM8899_01057</name>
</gene>
<comment type="subcellular location">
    <subcellularLocation>
        <location evidence="7">Cell inner membrane</location>
        <topology evidence="7">Multi-pass membrane protein</topology>
    </subcellularLocation>
    <subcellularLocation>
        <location evidence="1">Cell membrane</location>
        <topology evidence="1">Multi-pass membrane protein</topology>
    </subcellularLocation>
</comment>
<protein>
    <recommendedName>
        <fullName evidence="7">TRAP transporter small permease protein</fullName>
    </recommendedName>
</protein>
<dbReference type="GO" id="GO:0022857">
    <property type="term" value="F:transmembrane transporter activity"/>
    <property type="evidence" value="ECO:0007669"/>
    <property type="project" value="UniProtKB-UniRule"/>
</dbReference>
<dbReference type="OrthoDB" id="6183232at2"/>
<dbReference type="AlphaFoldDB" id="A0A238LB21"/>
<comment type="caution">
    <text evidence="7">Lacks conserved residue(s) required for the propagation of feature annotation.</text>
</comment>
<feature type="transmembrane region" description="Helical" evidence="7">
    <location>
        <begin position="110"/>
        <end position="131"/>
    </location>
</feature>
<evidence type="ECO:0000256" key="5">
    <source>
        <dbReference type="ARBA" id="ARBA00022989"/>
    </source>
</evidence>
<keyword evidence="6 7" id="KW-0472">Membrane</keyword>
<dbReference type="Pfam" id="PF04290">
    <property type="entry name" value="DctQ"/>
    <property type="match status" value="1"/>
</dbReference>
<name>A0A238LB21_9RHOB</name>